<evidence type="ECO:0000313" key="2">
    <source>
        <dbReference type="Proteomes" id="UP000004713"/>
    </source>
</evidence>
<name>B0NUP3_BACSE</name>
<evidence type="ECO:0000313" key="1">
    <source>
        <dbReference type="EMBL" id="EDS14086.1"/>
    </source>
</evidence>
<reference evidence="1 2" key="2">
    <citation type="submission" date="2007-11" db="EMBL/GenBank/DDBJ databases">
        <authorList>
            <person name="Fulton L."/>
            <person name="Clifton S."/>
            <person name="Fulton B."/>
            <person name="Xu J."/>
            <person name="Minx P."/>
            <person name="Pepin K.H."/>
            <person name="Johnson M."/>
            <person name="Thiruvilangam P."/>
            <person name="Bhonagiri V."/>
            <person name="Nash W.E."/>
            <person name="Mardis E.R."/>
            <person name="Wilson R.K."/>
        </authorList>
    </citation>
    <scope>NUCLEOTIDE SEQUENCE [LARGE SCALE GENOMIC DNA]</scope>
    <source>
        <strain evidence="1 2">ATCC 43183</strain>
    </source>
</reference>
<accession>B0NUP3</accession>
<proteinExistence type="predicted"/>
<gene>
    <name evidence="1" type="ORF">BACSTE_03230</name>
</gene>
<dbReference type="HOGENOM" id="CLU_3132516_0_0_10"/>
<dbReference type="EMBL" id="ABFZ02000022">
    <property type="protein sequence ID" value="EDS14086.1"/>
    <property type="molecule type" value="Genomic_DNA"/>
</dbReference>
<protein>
    <submittedName>
        <fullName evidence="1">Uncharacterized protein</fullName>
    </submittedName>
</protein>
<dbReference type="Proteomes" id="UP000004713">
    <property type="component" value="Unassembled WGS sequence"/>
</dbReference>
<sequence length="49" mass="5647">MQGIAHTSPMRRCNPLPQRITPQRVHLLSSWWYNTAPTTLRSSLTGKKK</sequence>
<dbReference type="AlphaFoldDB" id="B0NUP3"/>
<comment type="caution">
    <text evidence="1">The sequence shown here is derived from an EMBL/GenBank/DDBJ whole genome shotgun (WGS) entry which is preliminary data.</text>
</comment>
<organism evidence="1 2">
    <name type="scientific">Bacteroides stercoris ATCC 43183</name>
    <dbReference type="NCBI Taxonomy" id="449673"/>
    <lineage>
        <taxon>Bacteria</taxon>
        <taxon>Pseudomonadati</taxon>
        <taxon>Bacteroidota</taxon>
        <taxon>Bacteroidia</taxon>
        <taxon>Bacteroidales</taxon>
        <taxon>Bacteroidaceae</taxon>
        <taxon>Bacteroides</taxon>
    </lineage>
</organism>
<reference evidence="1 2" key="1">
    <citation type="submission" date="2007-11" db="EMBL/GenBank/DDBJ databases">
        <title>Draft genome sequence of Bacteroides stercoris(ATCC 43183).</title>
        <authorList>
            <person name="Sudarsanam P."/>
            <person name="Ley R."/>
            <person name="Guruge J."/>
            <person name="Turnbaugh P.J."/>
            <person name="Mahowald M."/>
            <person name="Liep D."/>
            <person name="Gordon J."/>
        </authorList>
    </citation>
    <scope>NUCLEOTIDE SEQUENCE [LARGE SCALE GENOMIC DNA]</scope>
    <source>
        <strain evidence="1 2">ATCC 43183</strain>
    </source>
</reference>